<sequence length="314" mass="35707">MVPEGDPCLSKTVRVVATAWMFLLMFLFGFVSLVLQLAFWALCLLCFICNARLKELLMGHLMRGGSFLAILLSPFWRVKVIRRAPRGYCPSRTLVMCNHLSGADPWITNYCLYPWPLKYVYKSSLRQVPILGWALRLSGDVPIYFNKSKGGFGTEPGTVKKMFDRCRQLLDLRIGIVTFPEGTRSTTGRLQMFKDGFFRFAVDEHLEILPMVVHSTPKIWPLGSYLASPGTCYVAIGDPIAPESWSEPSELPLESQEGLDGMEVTEISHEQKVEILKDKVREAMMELLKTSPEFDEAAEQPMIEMTTQRGHMRW</sequence>
<proteinExistence type="predicted"/>
<reference evidence="5 6" key="1">
    <citation type="submission" date="2014-11" db="EMBL/GenBank/DDBJ databases">
        <authorList>
            <person name="Zhu J."/>
            <person name="Qi W."/>
            <person name="Song R."/>
        </authorList>
    </citation>
    <scope>NUCLEOTIDE SEQUENCE [LARGE SCALE GENOMIC DNA]</scope>
</reference>
<evidence type="ECO:0000313" key="5">
    <source>
        <dbReference type="EMBL" id="CEM11487.1"/>
    </source>
</evidence>
<feature type="transmembrane region" description="Helical" evidence="3">
    <location>
        <begin position="56"/>
        <end position="76"/>
    </location>
</feature>
<accession>A0A0G4FF51</accession>
<evidence type="ECO:0000259" key="4">
    <source>
        <dbReference type="SMART" id="SM00563"/>
    </source>
</evidence>
<dbReference type="SUPFAM" id="SSF69593">
    <property type="entry name" value="Glycerol-3-phosphate (1)-acyltransferase"/>
    <property type="match status" value="1"/>
</dbReference>
<keyword evidence="2" id="KW-0012">Acyltransferase</keyword>
<dbReference type="PANTHER" id="PTHR10434:SF11">
    <property type="entry name" value="1-ACYL-SN-GLYCEROL-3-PHOSPHATE ACYLTRANSFERASE"/>
    <property type="match status" value="1"/>
</dbReference>
<gene>
    <name evidence="5" type="ORF">Vbra_15150</name>
</gene>
<dbReference type="InParanoid" id="A0A0G4FF51"/>
<dbReference type="GO" id="GO:0005783">
    <property type="term" value="C:endoplasmic reticulum"/>
    <property type="evidence" value="ECO:0007669"/>
    <property type="project" value="TreeGrafter"/>
</dbReference>
<dbReference type="GO" id="GO:0003841">
    <property type="term" value="F:1-acylglycerol-3-phosphate O-acyltransferase activity"/>
    <property type="evidence" value="ECO:0007669"/>
    <property type="project" value="TreeGrafter"/>
</dbReference>
<name>A0A0G4FF51_VITBC</name>
<dbReference type="Pfam" id="PF01553">
    <property type="entry name" value="Acyltransferase"/>
    <property type="match status" value="1"/>
</dbReference>
<dbReference type="STRING" id="1169540.A0A0G4FF51"/>
<dbReference type="InterPro" id="IPR002123">
    <property type="entry name" value="Plipid/glycerol_acylTrfase"/>
</dbReference>
<dbReference type="AlphaFoldDB" id="A0A0G4FF51"/>
<protein>
    <recommendedName>
        <fullName evidence="4">Phospholipid/glycerol acyltransferase domain-containing protein</fullName>
    </recommendedName>
</protein>
<keyword evidence="6" id="KW-1185">Reference proteome</keyword>
<dbReference type="SMART" id="SM00563">
    <property type="entry name" value="PlsC"/>
    <property type="match status" value="1"/>
</dbReference>
<dbReference type="GO" id="GO:0006654">
    <property type="term" value="P:phosphatidic acid biosynthetic process"/>
    <property type="evidence" value="ECO:0007669"/>
    <property type="project" value="TreeGrafter"/>
</dbReference>
<evidence type="ECO:0000313" key="6">
    <source>
        <dbReference type="Proteomes" id="UP000041254"/>
    </source>
</evidence>
<feature type="domain" description="Phospholipid/glycerol acyltransferase" evidence="4">
    <location>
        <begin position="93"/>
        <end position="216"/>
    </location>
</feature>
<dbReference type="PANTHER" id="PTHR10434">
    <property type="entry name" value="1-ACYL-SN-GLYCEROL-3-PHOSPHATE ACYLTRANSFERASE"/>
    <property type="match status" value="1"/>
</dbReference>
<dbReference type="CDD" id="cd07989">
    <property type="entry name" value="LPLAT_AGPAT-like"/>
    <property type="match status" value="1"/>
</dbReference>
<organism evidence="5 6">
    <name type="scientific">Vitrella brassicaformis (strain CCMP3155)</name>
    <dbReference type="NCBI Taxonomy" id="1169540"/>
    <lineage>
        <taxon>Eukaryota</taxon>
        <taxon>Sar</taxon>
        <taxon>Alveolata</taxon>
        <taxon>Colpodellida</taxon>
        <taxon>Vitrellaceae</taxon>
        <taxon>Vitrella</taxon>
    </lineage>
</organism>
<keyword evidence="3" id="KW-0472">Membrane</keyword>
<evidence type="ECO:0000256" key="1">
    <source>
        <dbReference type="ARBA" id="ARBA00022679"/>
    </source>
</evidence>
<evidence type="ECO:0000256" key="2">
    <source>
        <dbReference type="ARBA" id="ARBA00023315"/>
    </source>
</evidence>
<keyword evidence="3" id="KW-1133">Transmembrane helix</keyword>
<dbReference type="OMA" id="FYPTPGM"/>
<keyword evidence="1" id="KW-0808">Transferase</keyword>
<dbReference type="OrthoDB" id="417078at2759"/>
<dbReference type="Proteomes" id="UP000041254">
    <property type="component" value="Unassembled WGS sequence"/>
</dbReference>
<feature type="transmembrane region" description="Helical" evidence="3">
    <location>
        <begin position="20"/>
        <end position="49"/>
    </location>
</feature>
<dbReference type="FunCoup" id="A0A0G4FF51">
    <property type="interactions" value="19"/>
</dbReference>
<evidence type="ECO:0000256" key="3">
    <source>
        <dbReference type="SAM" id="Phobius"/>
    </source>
</evidence>
<dbReference type="PhylomeDB" id="A0A0G4FF51"/>
<keyword evidence="3" id="KW-0812">Transmembrane</keyword>
<dbReference type="EMBL" id="CDMY01000417">
    <property type="protein sequence ID" value="CEM11487.1"/>
    <property type="molecule type" value="Genomic_DNA"/>
</dbReference>
<dbReference type="VEuPathDB" id="CryptoDB:Vbra_15150"/>